<dbReference type="PRINTS" id="PR00385">
    <property type="entry name" value="P450"/>
</dbReference>
<gene>
    <name evidence="17" type="ORF">NQ318_019131</name>
</gene>
<dbReference type="GO" id="GO:0005506">
    <property type="term" value="F:iron ion binding"/>
    <property type="evidence" value="ECO:0007669"/>
    <property type="project" value="InterPro"/>
</dbReference>
<evidence type="ECO:0000256" key="5">
    <source>
        <dbReference type="ARBA" id="ARBA00022617"/>
    </source>
</evidence>
<evidence type="ECO:0000256" key="1">
    <source>
        <dbReference type="ARBA" id="ARBA00001971"/>
    </source>
</evidence>
<evidence type="ECO:0000256" key="4">
    <source>
        <dbReference type="ARBA" id="ARBA00010617"/>
    </source>
</evidence>
<evidence type="ECO:0000256" key="9">
    <source>
        <dbReference type="ARBA" id="ARBA00023002"/>
    </source>
</evidence>
<dbReference type="InterPro" id="IPR036396">
    <property type="entry name" value="Cyt_P450_sf"/>
</dbReference>
<keyword evidence="7" id="KW-0256">Endoplasmic reticulum</keyword>
<dbReference type="PANTHER" id="PTHR24292:SF54">
    <property type="entry name" value="CYP9F3-RELATED"/>
    <property type="match status" value="1"/>
</dbReference>
<keyword evidence="12 16" id="KW-0472">Membrane</keyword>
<evidence type="ECO:0000256" key="7">
    <source>
        <dbReference type="ARBA" id="ARBA00022824"/>
    </source>
</evidence>
<dbReference type="SUPFAM" id="SSF48264">
    <property type="entry name" value="Cytochrome P450"/>
    <property type="match status" value="1"/>
</dbReference>
<dbReference type="InterPro" id="IPR001128">
    <property type="entry name" value="Cyt_P450"/>
</dbReference>
<name>A0AAV8YSE8_9CUCU</name>
<feature type="transmembrane region" description="Helical" evidence="16">
    <location>
        <begin position="213"/>
        <end position="231"/>
    </location>
</feature>
<dbReference type="GO" id="GO:0004497">
    <property type="term" value="F:monooxygenase activity"/>
    <property type="evidence" value="ECO:0007669"/>
    <property type="project" value="UniProtKB-KW"/>
</dbReference>
<feature type="region of interest" description="Disordered" evidence="15">
    <location>
        <begin position="282"/>
        <end position="302"/>
    </location>
</feature>
<keyword evidence="11 14" id="KW-0503">Monooxygenase</keyword>
<evidence type="ECO:0000313" key="18">
    <source>
        <dbReference type="Proteomes" id="UP001162162"/>
    </source>
</evidence>
<evidence type="ECO:0000256" key="10">
    <source>
        <dbReference type="ARBA" id="ARBA00023004"/>
    </source>
</evidence>
<dbReference type="PRINTS" id="PR00463">
    <property type="entry name" value="EP450I"/>
</dbReference>
<organism evidence="17 18">
    <name type="scientific">Aromia moschata</name>
    <dbReference type="NCBI Taxonomy" id="1265417"/>
    <lineage>
        <taxon>Eukaryota</taxon>
        <taxon>Metazoa</taxon>
        <taxon>Ecdysozoa</taxon>
        <taxon>Arthropoda</taxon>
        <taxon>Hexapoda</taxon>
        <taxon>Insecta</taxon>
        <taxon>Pterygota</taxon>
        <taxon>Neoptera</taxon>
        <taxon>Endopterygota</taxon>
        <taxon>Coleoptera</taxon>
        <taxon>Polyphaga</taxon>
        <taxon>Cucujiformia</taxon>
        <taxon>Chrysomeloidea</taxon>
        <taxon>Cerambycidae</taxon>
        <taxon>Cerambycinae</taxon>
        <taxon>Callichromatini</taxon>
        <taxon>Aromia</taxon>
    </lineage>
</organism>
<proteinExistence type="inferred from homology"/>
<evidence type="ECO:0000256" key="14">
    <source>
        <dbReference type="RuleBase" id="RU000461"/>
    </source>
</evidence>
<evidence type="ECO:0000256" key="12">
    <source>
        <dbReference type="ARBA" id="ARBA00023136"/>
    </source>
</evidence>
<keyword evidence="18" id="KW-1185">Reference proteome</keyword>
<evidence type="ECO:0000256" key="3">
    <source>
        <dbReference type="ARBA" id="ARBA00004406"/>
    </source>
</evidence>
<evidence type="ECO:0008006" key="19">
    <source>
        <dbReference type="Google" id="ProtNLM"/>
    </source>
</evidence>
<evidence type="ECO:0000256" key="6">
    <source>
        <dbReference type="ARBA" id="ARBA00022723"/>
    </source>
</evidence>
<comment type="cofactor">
    <cofactor evidence="1 13">
        <name>heme</name>
        <dbReference type="ChEBI" id="CHEBI:30413"/>
    </cofactor>
</comment>
<dbReference type="InterPro" id="IPR002401">
    <property type="entry name" value="Cyt_P450_E_grp-I"/>
</dbReference>
<keyword evidence="10 13" id="KW-0408">Iron</keyword>
<sequence>MKMVVVLLGIALVAILVHFYMVKTYKFWKRQGVKQRPFAWFLDDTWTNALRMESPNDMFQRIYNYFSNVRYFGIYQFAMPTLVVKDPTLIKQLAIKDFDHFEDHLQFMPEDVDPLWGKNLFALQGKKKWHENRMLLSPAFTSSKLKMMFVLIREYAENLMEHLLKNDQNVYNVEAKYFFSRITNDLIATTSFGVAVDSFADPNNRFYLMGKKITNISSLRTTFVILGVLFFRRFFKLLKMRFFEQDAANYFEELTNDIVKNREENGSVRPDMINLMVQAKNKSQEGEMGTKNESLTPELTSGRRSRNVTNEDIVAQAVIFFLGGFDSVSSLMCFMAYELAVNPEVQRKLRKEICNTWDECGGTLTYDELSKMKYMDMVISEALRKWPNFLFSDRVCTKDYTIEPESPDEQPLHLKKGTLLMFPLYGIHHDPKYYPEPQRFDPERFNDENKQHINPYTYFPFGIGPRICLGSRFAIIETKAVFFYTLLNFEIVPLNETVIPVRASKKHFNLQPEQLKLGLKRVVKP</sequence>
<keyword evidence="5 13" id="KW-0349">Heme</keyword>
<dbReference type="GO" id="GO:0016705">
    <property type="term" value="F:oxidoreductase activity, acting on paired donors, with incorporation or reduction of molecular oxygen"/>
    <property type="evidence" value="ECO:0007669"/>
    <property type="project" value="InterPro"/>
</dbReference>
<dbReference type="Pfam" id="PF00067">
    <property type="entry name" value="p450"/>
    <property type="match status" value="1"/>
</dbReference>
<evidence type="ECO:0000256" key="2">
    <source>
        <dbReference type="ARBA" id="ARBA00004174"/>
    </source>
</evidence>
<dbReference type="InterPro" id="IPR017972">
    <property type="entry name" value="Cyt_P450_CS"/>
</dbReference>
<evidence type="ECO:0000256" key="16">
    <source>
        <dbReference type="SAM" id="Phobius"/>
    </source>
</evidence>
<dbReference type="PANTHER" id="PTHR24292">
    <property type="entry name" value="CYTOCHROME P450"/>
    <property type="match status" value="1"/>
</dbReference>
<dbReference type="Proteomes" id="UP001162162">
    <property type="component" value="Unassembled WGS sequence"/>
</dbReference>
<evidence type="ECO:0000313" key="17">
    <source>
        <dbReference type="EMBL" id="KAJ8953891.1"/>
    </source>
</evidence>
<protein>
    <recommendedName>
        <fullName evidence="19">Cytochrome P450</fullName>
    </recommendedName>
</protein>
<comment type="similarity">
    <text evidence="4 14">Belongs to the cytochrome P450 family.</text>
</comment>
<accession>A0AAV8YSE8</accession>
<keyword evidence="6 13" id="KW-0479">Metal-binding</keyword>
<evidence type="ECO:0000256" key="15">
    <source>
        <dbReference type="SAM" id="MobiDB-lite"/>
    </source>
</evidence>
<feature type="binding site" description="axial binding residue" evidence="13">
    <location>
        <position position="468"/>
    </location>
    <ligand>
        <name>heme</name>
        <dbReference type="ChEBI" id="CHEBI:30413"/>
    </ligand>
    <ligandPart>
        <name>Fe</name>
        <dbReference type="ChEBI" id="CHEBI:18248"/>
    </ligandPart>
</feature>
<dbReference type="GO" id="GO:0005789">
    <property type="term" value="C:endoplasmic reticulum membrane"/>
    <property type="evidence" value="ECO:0007669"/>
    <property type="project" value="UniProtKB-SubCell"/>
</dbReference>
<keyword evidence="16" id="KW-0812">Transmembrane</keyword>
<dbReference type="InterPro" id="IPR050476">
    <property type="entry name" value="Insect_CytP450_Detox"/>
</dbReference>
<dbReference type="PROSITE" id="PS00086">
    <property type="entry name" value="CYTOCHROME_P450"/>
    <property type="match status" value="1"/>
</dbReference>
<dbReference type="AlphaFoldDB" id="A0AAV8YSE8"/>
<dbReference type="CDD" id="cd11056">
    <property type="entry name" value="CYP6-like"/>
    <property type="match status" value="1"/>
</dbReference>
<evidence type="ECO:0000256" key="11">
    <source>
        <dbReference type="ARBA" id="ARBA00023033"/>
    </source>
</evidence>
<comment type="subcellular location">
    <subcellularLocation>
        <location evidence="3">Endoplasmic reticulum membrane</location>
        <topology evidence="3">Peripheral membrane protein</topology>
    </subcellularLocation>
    <subcellularLocation>
        <location evidence="2">Microsome membrane</location>
        <topology evidence="2">Peripheral membrane protein</topology>
    </subcellularLocation>
</comment>
<comment type="caution">
    <text evidence="17">The sequence shown here is derived from an EMBL/GenBank/DDBJ whole genome shotgun (WGS) entry which is preliminary data.</text>
</comment>
<dbReference type="FunFam" id="1.10.630.10:FF:000042">
    <property type="entry name" value="Cytochrome P450"/>
    <property type="match status" value="1"/>
</dbReference>
<reference evidence="17" key="1">
    <citation type="journal article" date="2023" name="Insect Mol. Biol.">
        <title>Genome sequencing provides insights into the evolution of gene families encoding plant cell wall-degrading enzymes in longhorned beetles.</title>
        <authorList>
            <person name="Shin N.R."/>
            <person name="Okamura Y."/>
            <person name="Kirsch R."/>
            <person name="Pauchet Y."/>
        </authorList>
    </citation>
    <scope>NUCLEOTIDE SEQUENCE</scope>
    <source>
        <strain evidence="17">AMC_N1</strain>
    </source>
</reference>
<dbReference type="GO" id="GO:0020037">
    <property type="term" value="F:heme binding"/>
    <property type="evidence" value="ECO:0007669"/>
    <property type="project" value="InterPro"/>
</dbReference>
<keyword evidence="8" id="KW-0492">Microsome</keyword>
<keyword evidence="16" id="KW-1133">Transmembrane helix</keyword>
<dbReference type="Gene3D" id="1.10.630.10">
    <property type="entry name" value="Cytochrome P450"/>
    <property type="match status" value="1"/>
</dbReference>
<keyword evidence="9 14" id="KW-0560">Oxidoreductase</keyword>
<evidence type="ECO:0000256" key="13">
    <source>
        <dbReference type="PIRSR" id="PIRSR602401-1"/>
    </source>
</evidence>
<dbReference type="EMBL" id="JAPWTK010000052">
    <property type="protein sequence ID" value="KAJ8953891.1"/>
    <property type="molecule type" value="Genomic_DNA"/>
</dbReference>
<evidence type="ECO:0000256" key="8">
    <source>
        <dbReference type="ARBA" id="ARBA00022848"/>
    </source>
</evidence>